<protein>
    <submittedName>
        <fullName evidence="1">Uncharacterized protein</fullName>
    </submittedName>
</protein>
<proteinExistence type="predicted"/>
<name>A0A5M3Q718_9GAMM</name>
<gene>
    <name evidence="1" type="ORF">MSSD14B_42480</name>
</gene>
<accession>A0A5M3Q718</accession>
<sequence length="73" mass="8267">MVRSGKARKEKPKVSALTSTKTGLIPELAEKTDAYAQALSDQVQRIRTARAVRHNRPRVYFEEWQDPMIIGIG</sequence>
<dbReference type="Proteomes" id="UP000387223">
    <property type="component" value="Unassembled WGS sequence"/>
</dbReference>
<dbReference type="AlphaFoldDB" id="A0A5M3Q718"/>
<dbReference type="EMBL" id="BGZI01000054">
    <property type="protein sequence ID" value="GBO90580.1"/>
    <property type="molecule type" value="Genomic_DNA"/>
</dbReference>
<organism evidence="1 2">
    <name type="scientific">Marinobacter salsuginis</name>
    <dbReference type="NCBI Taxonomy" id="418719"/>
    <lineage>
        <taxon>Bacteria</taxon>
        <taxon>Pseudomonadati</taxon>
        <taxon>Pseudomonadota</taxon>
        <taxon>Gammaproteobacteria</taxon>
        <taxon>Pseudomonadales</taxon>
        <taxon>Marinobacteraceae</taxon>
        <taxon>Marinobacter</taxon>
    </lineage>
</organism>
<evidence type="ECO:0000313" key="1">
    <source>
        <dbReference type="EMBL" id="GBO90580.1"/>
    </source>
</evidence>
<evidence type="ECO:0000313" key="2">
    <source>
        <dbReference type="Proteomes" id="UP000387223"/>
    </source>
</evidence>
<comment type="caution">
    <text evidence="1">The sequence shown here is derived from an EMBL/GenBank/DDBJ whole genome shotgun (WGS) entry which is preliminary data.</text>
</comment>
<reference evidence="1 2" key="1">
    <citation type="journal article" date="2019" name="J. Gen. Appl. Microbiol.">
        <title>Aerobic degradation of cis-dichloroethene by the marine bacterium Marinobacter salsuginis strain 5N-3.</title>
        <authorList>
            <person name="Inoue Y."/>
            <person name="Fukunaga Y."/>
            <person name="Katsumata H."/>
            <person name="Ohji S."/>
            <person name="Hosoyama A."/>
            <person name="Mori K."/>
            <person name="Ando K."/>
        </authorList>
    </citation>
    <scope>NUCLEOTIDE SEQUENCE [LARGE SCALE GENOMIC DNA]</scope>
    <source>
        <strain evidence="1 2">NBRC 109114</strain>
    </source>
</reference>
<dbReference type="RefSeq" id="WP_153637524.1">
    <property type="nucleotide sequence ID" value="NZ_BGZI01000054.1"/>
</dbReference>